<dbReference type="OrthoDB" id="7282716at2"/>
<gene>
    <name evidence="2" type="ORF">EUV02_13505</name>
</gene>
<dbReference type="Proteomes" id="UP000297737">
    <property type="component" value="Unassembled WGS sequence"/>
</dbReference>
<accession>A0A4Y9ELJ2</accession>
<feature type="signal peptide" evidence="1">
    <location>
        <begin position="1"/>
        <end position="25"/>
    </location>
</feature>
<name>A0A4Y9ELJ2_9SPHN</name>
<keyword evidence="3" id="KW-1185">Reference proteome</keyword>
<evidence type="ECO:0000313" key="3">
    <source>
        <dbReference type="Proteomes" id="UP000297737"/>
    </source>
</evidence>
<dbReference type="RefSeq" id="WP_135246810.1">
    <property type="nucleotide sequence ID" value="NZ_SIHO01000003.1"/>
</dbReference>
<comment type="caution">
    <text evidence="2">The sequence shown here is derived from an EMBL/GenBank/DDBJ whole genome shotgun (WGS) entry which is preliminary data.</text>
</comment>
<reference evidence="2 3" key="1">
    <citation type="submission" date="2019-02" db="EMBL/GenBank/DDBJ databases">
        <title>Polymorphobacter sp. isolated from the lake at the Tibet of China.</title>
        <authorList>
            <person name="Li A."/>
        </authorList>
    </citation>
    <scope>NUCLEOTIDE SEQUENCE [LARGE SCALE GENOMIC DNA]</scope>
    <source>
        <strain evidence="2 3">DJ1R-1</strain>
    </source>
</reference>
<feature type="chain" id="PRO_5021407348" description="PepSY domain-containing protein" evidence="1">
    <location>
        <begin position="26"/>
        <end position="115"/>
    </location>
</feature>
<sequence length="115" mass="12282">MTKITVTLGALIFAASLGMSSAAIAVTPTAIEKAELSMLTPAKQKEVLARAVNGNTISGVIETMLLNQISDDFANGDAISIDFTQQLFVVRNKKGQLHEYVFDTATLTVTPPKKK</sequence>
<protein>
    <recommendedName>
        <fullName evidence="4">PepSY domain-containing protein</fullName>
    </recommendedName>
</protein>
<proteinExistence type="predicted"/>
<keyword evidence="1" id="KW-0732">Signal</keyword>
<dbReference type="EMBL" id="SIHO01000003">
    <property type="protein sequence ID" value="TFU01306.1"/>
    <property type="molecule type" value="Genomic_DNA"/>
</dbReference>
<dbReference type="AlphaFoldDB" id="A0A4Y9ELJ2"/>
<organism evidence="2 3">
    <name type="scientific">Glacieibacterium arshaanense</name>
    <dbReference type="NCBI Taxonomy" id="2511025"/>
    <lineage>
        <taxon>Bacteria</taxon>
        <taxon>Pseudomonadati</taxon>
        <taxon>Pseudomonadota</taxon>
        <taxon>Alphaproteobacteria</taxon>
        <taxon>Sphingomonadales</taxon>
        <taxon>Sphingosinicellaceae</taxon>
        <taxon>Glacieibacterium</taxon>
    </lineage>
</organism>
<evidence type="ECO:0008006" key="4">
    <source>
        <dbReference type="Google" id="ProtNLM"/>
    </source>
</evidence>
<evidence type="ECO:0000313" key="2">
    <source>
        <dbReference type="EMBL" id="TFU01306.1"/>
    </source>
</evidence>
<evidence type="ECO:0000256" key="1">
    <source>
        <dbReference type="SAM" id="SignalP"/>
    </source>
</evidence>